<comment type="similarity">
    <text evidence="13">Belongs to the Thz kinase family.</text>
</comment>
<evidence type="ECO:0000313" key="17">
    <source>
        <dbReference type="Proteomes" id="UP000447434"/>
    </source>
</evidence>
<evidence type="ECO:0000256" key="2">
    <source>
        <dbReference type="ARBA" id="ARBA00001946"/>
    </source>
</evidence>
<comment type="caution">
    <text evidence="16">The sequence shown here is derived from an EMBL/GenBank/DDBJ whole genome shotgun (WGS) entry which is preliminary data.</text>
</comment>
<dbReference type="GO" id="GO:0005524">
    <property type="term" value="F:ATP binding"/>
    <property type="evidence" value="ECO:0007669"/>
    <property type="project" value="UniProtKB-KW"/>
</dbReference>
<gene>
    <name evidence="16" type="ORF">Lalb_Chr01g0011161</name>
</gene>
<reference evidence="17" key="1">
    <citation type="journal article" date="2020" name="Nat. Commun.">
        <title>Genome sequence of the cluster root forming white lupin.</title>
        <authorList>
            <person name="Hufnagel B."/>
            <person name="Marques A."/>
            <person name="Soriano A."/>
            <person name="Marques L."/>
            <person name="Divol F."/>
            <person name="Doumas P."/>
            <person name="Sallet E."/>
            <person name="Mancinotti D."/>
            <person name="Carrere S."/>
            <person name="Marande W."/>
            <person name="Arribat S."/>
            <person name="Keller J."/>
            <person name="Huneau C."/>
            <person name="Blein T."/>
            <person name="Aime D."/>
            <person name="Laguerre M."/>
            <person name="Taylor J."/>
            <person name="Schubert V."/>
            <person name="Nelson M."/>
            <person name="Geu-Flores F."/>
            <person name="Crespi M."/>
            <person name="Gallardo-Guerrero K."/>
            <person name="Delaux P.-M."/>
            <person name="Salse J."/>
            <person name="Berges H."/>
            <person name="Guyot R."/>
            <person name="Gouzy J."/>
            <person name="Peret B."/>
        </authorList>
    </citation>
    <scope>NUCLEOTIDE SEQUENCE [LARGE SCALE GENOMIC DNA]</scope>
    <source>
        <strain evidence="17">cv. Amiga</strain>
    </source>
</reference>
<evidence type="ECO:0000256" key="4">
    <source>
        <dbReference type="ARBA" id="ARBA00012129"/>
    </source>
</evidence>
<keyword evidence="7" id="KW-0547">Nucleotide-binding</keyword>
<evidence type="ECO:0000256" key="5">
    <source>
        <dbReference type="ARBA" id="ARBA00022679"/>
    </source>
</evidence>
<keyword evidence="10" id="KW-0460">Magnesium</keyword>
<keyword evidence="11" id="KW-0784">Thiamine biosynthesis</keyword>
<evidence type="ECO:0000256" key="8">
    <source>
        <dbReference type="ARBA" id="ARBA00022777"/>
    </source>
</evidence>
<keyword evidence="5" id="KW-0808">Transferase</keyword>
<dbReference type="NCBIfam" id="NF006830">
    <property type="entry name" value="PRK09355.1"/>
    <property type="match status" value="1"/>
</dbReference>
<protein>
    <recommendedName>
        <fullName evidence="14">Hydroxyethylthiazole kinase</fullName>
        <ecNumber evidence="4">2.7.1.50</ecNumber>
    </recommendedName>
    <alternativeName>
        <fullName evidence="15">4-methyl-5-beta-hydroxyethylthiazole kinase</fullName>
    </alternativeName>
</protein>
<evidence type="ECO:0000256" key="7">
    <source>
        <dbReference type="ARBA" id="ARBA00022741"/>
    </source>
</evidence>
<keyword evidence="9" id="KW-0067">ATP-binding</keyword>
<accession>A0A6A4R658</accession>
<dbReference type="EC" id="2.7.1.50" evidence="4"/>
<evidence type="ECO:0000256" key="12">
    <source>
        <dbReference type="ARBA" id="ARBA00053468"/>
    </source>
</evidence>
<comment type="catalytic activity">
    <reaction evidence="1">
        <text>5-(2-hydroxyethyl)-4-methylthiazole + ATP = 4-methyl-5-(2-phosphooxyethyl)-thiazole + ADP + H(+)</text>
        <dbReference type="Rhea" id="RHEA:24212"/>
        <dbReference type="ChEBI" id="CHEBI:15378"/>
        <dbReference type="ChEBI" id="CHEBI:17957"/>
        <dbReference type="ChEBI" id="CHEBI:30616"/>
        <dbReference type="ChEBI" id="CHEBI:58296"/>
        <dbReference type="ChEBI" id="CHEBI:456216"/>
        <dbReference type="EC" id="2.7.1.50"/>
    </reaction>
</comment>
<evidence type="ECO:0000256" key="14">
    <source>
        <dbReference type="ARBA" id="ARBA00073007"/>
    </source>
</evidence>
<evidence type="ECO:0000313" key="16">
    <source>
        <dbReference type="EMBL" id="KAE9621203.1"/>
    </source>
</evidence>
<dbReference type="OrthoDB" id="4994at2759"/>
<comment type="pathway">
    <text evidence="3">Cofactor biosynthesis; thiamine diphosphate biosynthesis; 4-methyl-5-(2-phosphoethyl)-thiazole from 5-(2-hydroxyethyl)-4-methylthiazole: step 1/1.</text>
</comment>
<proteinExistence type="inferred from homology"/>
<dbReference type="InterPro" id="IPR029056">
    <property type="entry name" value="Ribokinase-like"/>
</dbReference>
<dbReference type="FunFam" id="3.40.1190.20:FF:000015">
    <property type="entry name" value="Hydroxyethylthiazole kinase"/>
    <property type="match status" value="1"/>
</dbReference>
<dbReference type="HAMAP" id="MF_00228">
    <property type="entry name" value="Thz_kinase"/>
    <property type="match status" value="1"/>
</dbReference>
<evidence type="ECO:0000256" key="15">
    <source>
        <dbReference type="ARBA" id="ARBA00075066"/>
    </source>
</evidence>
<dbReference type="CDD" id="cd01170">
    <property type="entry name" value="THZ_kinase"/>
    <property type="match status" value="1"/>
</dbReference>
<dbReference type="PRINTS" id="PR01099">
    <property type="entry name" value="HYETHTZKNASE"/>
</dbReference>
<evidence type="ECO:0000256" key="13">
    <source>
        <dbReference type="ARBA" id="ARBA00061710"/>
    </source>
</evidence>
<name>A0A6A4R658_LUPAL</name>
<dbReference type="GO" id="GO:0009229">
    <property type="term" value="P:thiamine diphosphate biosynthetic process"/>
    <property type="evidence" value="ECO:0007669"/>
    <property type="project" value="UniProtKB-UniPathway"/>
</dbReference>
<dbReference type="UniPathway" id="UPA00060">
    <property type="reaction ID" value="UER00139"/>
</dbReference>
<evidence type="ECO:0000256" key="9">
    <source>
        <dbReference type="ARBA" id="ARBA00022840"/>
    </source>
</evidence>
<dbReference type="GO" id="GO:0036172">
    <property type="term" value="P:thiamine salvage"/>
    <property type="evidence" value="ECO:0007669"/>
    <property type="project" value="UniProtKB-ARBA"/>
</dbReference>
<dbReference type="EMBL" id="WOCE01000001">
    <property type="protein sequence ID" value="KAE9621203.1"/>
    <property type="molecule type" value="Genomic_DNA"/>
</dbReference>
<dbReference type="InterPro" id="IPR000417">
    <property type="entry name" value="Hyethyz_kinase"/>
</dbReference>
<evidence type="ECO:0000256" key="10">
    <source>
        <dbReference type="ARBA" id="ARBA00022842"/>
    </source>
</evidence>
<dbReference type="Proteomes" id="UP000447434">
    <property type="component" value="Chromosome 1"/>
</dbReference>
<evidence type="ECO:0000256" key="11">
    <source>
        <dbReference type="ARBA" id="ARBA00022977"/>
    </source>
</evidence>
<dbReference type="SUPFAM" id="SSF53613">
    <property type="entry name" value="Ribokinase-like"/>
    <property type="match status" value="1"/>
</dbReference>
<dbReference type="GO" id="GO:0000287">
    <property type="term" value="F:magnesium ion binding"/>
    <property type="evidence" value="ECO:0007669"/>
    <property type="project" value="InterPro"/>
</dbReference>
<keyword evidence="17" id="KW-1185">Reference proteome</keyword>
<evidence type="ECO:0000256" key="1">
    <source>
        <dbReference type="ARBA" id="ARBA00001771"/>
    </source>
</evidence>
<dbReference type="GO" id="GO:0004417">
    <property type="term" value="F:hydroxyethylthiazole kinase activity"/>
    <property type="evidence" value="ECO:0007669"/>
    <property type="project" value="UniProtKB-EC"/>
</dbReference>
<keyword evidence="8 16" id="KW-0418">Kinase</keyword>
<organism evidence="16 17">
    <name type="scientific">Lupinus albus</name>
    <name type="common">White lupine</name>
    <name type="synonym">Lupinus termis</name>
    <dbReference type="NCBI Taxonomy" id="3870"/>
    <lineage>
        <taxon>Eukaryota</taxon>
        <taxon>Viridiplantae</taxon>
        <taxon>Streptophyta</taxon>
        <taxon>Embryophyta</taxon>
        <taxon>Tracheophyta</taxon>
        <taxon>Spermatophyta</taxon>
        <taxon>Magnoliopsida</taxon>
        <taxon>eudicotyledons</taxon>
        <taxon>Gunneridae</taxon>
        <taxon>Pentapetalae</taxon>
        <taxon>rosids</taxon>
        <taxon>fabids</taxon>
        <taxon>Fabales</taxon>
        <taxon>Fabaceae</taxon>
        <taxon>Papilionoideae</taxon>
        <taxon>50 kb inversion clade</taxon>
        <taxon>genistoids sensu lato</taxon>
        <taxon>core genistoids</taxon>
        <taxon>Genisteae</taxon>
        <taxon>Lupinus</taxon>
    </lineage>
</organism>
<dbReference type="Gene3D" id="3.40.1190.20">
    <property type="match status" value="1"/>
</dbReference>
<evidence type="ECO:0000256" key="6">
    <source>
        <dbReference type="ARBA" id="ARBA00022723"/>
    </source>
</evidence>
<evidence type="ECO:0000256" key="3">
    <source>
        <dbReference type="ARBA" id="ARBA00004868"/>
    </source>
</evidence>
<dbReference type="AlphaFoldDB" id="A0A6A4R658"/>
<keyword evidence="6" id="KW-0479">Metal-binding</keyword>
<sequence length="318" mass="33119">MNNTCSIHTFCYLSFSSPLLGQLYHLLCLMEPNSPTQLTTPTQELPPPIHWGTKAWNLLSQVRTQSPLIQCITNFVSMDLMANTLLSAGASPAMLHSIEEIHDFTPHINALCINIGTLSSSSLPAMKAAAAVCSGNGKPWVLDPVAVSASGFRMKACLELVQLSPTVIRGNGSEIIALSFASSHHPTKGADSIHDSIDAVEAAKLLAQRSGAIVAVSGATDIVTDGNQVVGAHNGVALMQKITATGCSVTALIAAFVAVDKSHALDAAVSALAVFGVAGELGMKMAKGPGSLRMHLIDALHGLDEATLLSHVNITSLS</sequence>
<dbReference type="Pfam" id="PF02110">
    <property type="entry name" value="HK"/>
    <property type="match status" value="1"/>
</dbReference>
<comment type="function">
    <text evidence="12">Thiazole kinase involved in thiamine salvage pathway.</text>
</comment>
<comment type="cofactor">
    <cofactor evidence="2">
        <name>Mg(2+)</name>
        <dbReference type="ChEBI" id="CHEBI:18420"/>
    </cofactor>
</comment>